<organism evidence="2 3">
    <name type="scientific">Paraburkholderia phytofirmans OLGA172</name>
    <dbReference type="NCBI Taxonomy" id="1417228"/>
    <lineage>
        <taxon>Bacteria</taxon>
        <taxon>Pseudomonadati</taxon>
        <taxon>Pseudomonadota</taxon>
        <taxon>Betaproteobacteria</taxon>
        <taxon>Burkholderiales</taxon>
        <taxon>Burkholderiaceae</taxon>
        <taxon>Paraburkholderia</taxon>
    </lineage>
</organism>
<evidence type="ECO:0000313" key="2">
    <source>
        <dbReference type="EMBL" id="ANB72083.1"/>
    </source>
</evidence>
<name>A0A161I1W5_9BURK</name>
<evidence type="ECO:0000259" key="1">
    <source>
        <dbReference type="Pfam" id="PF08937"/>
    </source>
</evidence>
<dbReference type="InterPro" id="IPR015032">
    <property type="entry name" value="ThsB__TIR-like_domain"/>
</dbReference>
<gene>
    <name evidence="2" type="ORF">AYM40_06635</name>
</gene>
<keyword evidence="3" id="KW-1185">Reference proteome</keyword>
<feature type="domain" description="Thoeris protein ThsB TIR-like" evidence="1">
    <location>
        <begin position="17"/>
        <end position="104"/>
    </location>
</feature>
<sequence>MARTLLKRENETKTRVFVSFDFDNDRVLKDFILGQAKLQDSPFEVADYSLKEAAPERDWENKARAAISRANIVVVMVGPKTHKAQGVLKEVAMARVAGVKIVQVIGYKDGDYTAVPNAGRLYAWNWENLKKLLG</sequence>
<dbReference type="Pfam" id="PF08937">
    <property type="entry name" value="ThsB_TIR"/>
    <property type="match status" value="1"/>
</dbReference>
<reference evidence="2 3" key="1">
    <citation type="journal article" date="2016" name="Gene">
        <title>PacBio SMRT assembly of a complex multi-replicon genome reveals chlorocatechol degradative operon in a region of genome plasticity.</title>
        <authorList>
            <person name="Ricker N."/>
            <person name="Shen S.Y."/>
            <person name="Goordial J."/>
            <person name="Jin S."/>
            <person name="Fulthorpe R.R."/>
        </authorList>
    </citation>
    <scope>NUCLEOTIDE SEQUENCE [LARGE SCALE GENOMIC DNA]</scope>
    <source>
        <strain evidence="2 3">OLGA172</strain>
    </source>
</reference>
<protein>
    <recommendedName>
        <fullName evidence="1">Thoeris protein ThsB TIR-like domain-containing protein</fullName>
    </recommendedName>
</protein>
<dbReference type="AlphaFoldDB" id="A0A161I1W5"/>
<dbReference type="KEGG" id="buz:AYM40_06635"/>
<dbReference type="Proteomes" id="UP000076852">
    <property type="component" value="Chromosome 1"/>
</dbReference>
<accession>A0A161I1W5</accession>
<dbReference type="EMBL" id="CP014578">
    <property type="protein sequence ID" value="ANB72083.1"/>
    <property type="molecule type" value="Genomic_DNA"/>
</dbReference>
<evidence type="ECO:0000313" key="3">
    <source>
        <dbReference type="Proteomes" id="UP000076852"/>
    </source>
</evidence>
<proteinExistence type="predicted"/>